<sequence>MTEALLADFRQRSSAGEESVLISMEVRVGGASGRHSGVSLDRMLSFTEITIEALYARHPGEHTVHTAQVNASFEILKSHRSSQQPSSQTQNIASCPPDLPNTLEESERNVQKITIGKELLRGREWKVHSGGTVYNTEELEGGRYRLEAQALLLVEAPKPSRLKPYRRSRIGTNDPDIKIGDVKPYGSRKTRRDVHEVKTHLEGEASPELNTGGIFSIKGIRLMISRDSSQFKGKPVDFTVSREEGETSLLVGTRIHPLVDTKGFFPVLIEFHKTFENCEEERRITFPIRLTGLNSRRVRFLNLGRKRIWKQAHDIAAVSNAETVKAAAEGELPLGADYDLAQSRPEDRGPIVDNPLKAS</sequence>
<comment type="caution">
    <text evidence="1">The sequence shown here is derived from an EMBL/GenBank/DDBJ whole genome shotgun (WGS) entry which is preliminary data.</text>
</comment>
<organism evidence="1 2">
    <name type="scientific">Naganishia adeliensis</name>
    <dbReference type="NCBI Taxonomy" id="92952"/>
    <lineage>
        <taxon>Eukaryota</taxon>
        <taxon>Fungi</taxon>
        <taxon>Dikarya</taxon>
        <taxon>Basidiomycota</taxon>
        <taxon>Agaricomycotina</taxon>
        <taxon>Tremellomycetes</taxon>
        <taxon>Filobasidiales</taxon>
        <taxon>Filobasidiaceae</taxon>
        <taxon>Naganishia</taxon>
    </lineage>
</organism>
<proteinExistence type="predicted"/>
<protein>
    <submittedName>
        <fullName evidence="1">Uncharacterized protein</fullName>
    </submittedName>
</protein>
<reference evidence="1" key="1">
    <citation type="submission" date="2023-04" db="EMBL/GenBank/DDBJ databases">
        <title>Draft Genome sequencing of Naganishia species isolated from polar environments using Oxford Nanopore Technology.</title>
        <authorList>
            <person name="Leo P."/>
            <person name="Venkateswaran K."/>
        </authorList>
    </citation>
    <scope>NUCLEOTIDE SEQUENCE</scope>
    <source>
        <strain evidence="1">MNA-CCFEE 5262</strain>
    </source>
</reference>
<gene>
    <name evidence="1" type="ORF">QFC20_006965</name>
</gene>
<dbReference type="Proteomes" id="UP001230649">
    <property type="component" value="Unassembled WGS sequence"/>
</dbReference>
<dbReference type="EMBL" id="JASBWS010000142">
    <property type="protein sequence ID" value="KAJ9094167.1"/>
    <property type="molecule type" value="Genomic_DNA"/>
</dbReference>
<accession>A0ACC2V588</accession>
<evidence type="ECO:0000313" key="1">
    <source>
        <dbReference type="EMBL" id="KAJ9094167.1"/>
    </source>
</evidence>
<evidence type="ECO:0000313" key="2">
    <source>
        <dbReference type="Proteomes" id="UP001230649"/>
    </source>
</evidence>
<keyword evidence="2" id="KW-1185">Reference proteome</keyword>
<name>A0ACC2V588_9TREE</name>